<comment type="caution">
    <text evidence="1">The sequence shown here is derived from an EMBL/GenBank/DDBJ whole genome shotgun (WGS) entry which is preliminary data.</text>
</comment>
<gene>
    <name evidence="1" type="ORF">CR513_15155</name>
</gene>
<dbReference type="EMBL" id="QJKJ01002753">
    <property type="protein sequence ID" value="RDY01507.1"/>
    <property type="molecule type" value="Genomic_DNA"/>
</dbReference>
<evidence type="ECO:0000313" key="2">
    <source>
        <dbReference type="Proteomes" id="UP000257109"/>
    </source>
</evidence>
<proteinExistence type="predicted"/>
<sequence>MENFIVTQSQQNECMNNSIKNFIAKVKSLAIHRKMLKSQLSQQIIFTRRTLDKFSRVIKGYVVLSLAEKMREMKRKKKVSPLTSLKACQSPIPFPQRLARSMLDK</sequence>
<protein>
    <submittedName>
        <fullName evidence="1">Uncharacterized protein</fullName>
    </submittedName>
</protein>
<accession>A0A371HFE4</accession>
<feature type="non-terminal residue" evidence="1">
    <location>
        <position position="1"/>
    </location>
</feature>
<dbReference type="AlphaFoldDB" id="A0A371HFE4"/>
<evidence type="ECO:0000313" key="1">
    <source>
        <dbReference type="EMBL" id="RDY01507.1"/>
    </source>
</evidence>
<name>A0A371HFE4_MUCPR</name>
<keyword evidence="2" id="KW-1185">Reference proteome</keyword>
<organism evidence="1 2">
    <name type="scientific">Mucuna pruriens</name>
    <name type="common">Velvet bean</name>
    <name type="synonym">Dolichos pruriens</name>
    <dbReference type="NCBI Taxonomy" id="157652"/>
    <lineage>
        <taxon>Eukaryota</taxon>
        <taxon>Viridiplantae</taxon>
        <taxon>Streptophyta</taxon>
        <taxon>Embryophyta</taxon>
        <taxon>Tracheophyta</taxon>
        <taxon>Spermatophyta</taxon>
        <taxon>Magnoliopsida</taxon>
        <taxon>eudicotyledons</taxon>
        <taxon>Gunneridae</taxon>
        <taxon>Pentapetalae</taxon>
        <taxon>rosids</taxon>
        <taxon>fabids</taxon>
        <taxon>Fabales</taxon>
        <taxon>Fabaceae</taxon>
        <taxon>Papilionoideae</taxon>
        <taxon>50 kb inversion clade</taxon>
        <taxon>NPAAA clade</taxon>
        <taxon>indigoferoid/millettioid clade</taxon>
        <taxon>Phaseoleae</taxon>
        <taxon>Mucuna</taxon>
    </lineage>
</organism>
<reference evidence="1" key="1">
    <citation type="submission" date="2018-05" db="EMBL/GenBank/DDBJ databases">
        <title>Draft genome of Mucuna pruriens seed.</title>
        <authorList>
            <person name="Nnadi N.E."/>
            <person name="Vos R."/>
            <person name="Hasami M.H."/>
            <person name="Devisetty U.K."/>
            <person name="Aguiy J.C."/>
        </authorList>
    </citation>
    <scope>NUCLEOTIDE SEQUENCE [LARGE SCALE GENOMIC DNA]</scope>
    <source>
        <strain evidence="1">JCA_2017</strain>
    </source>
</reference>
<dbReference type="Proteomes" id="UP000257109">
    <property type="component" value="Unassembled WGS sequence"/>
</dbReference>